<keyword evidence="1" id="KW-0812">Transmembrane</keyword>
<keyword evidence="1" id="KW-1133">Transmembrane helix</keyword>
<feature type="transmembrane region" description="Helical" evidence="1">
    <location>
        <begin position="230"/>
        <end position="249"/>
    </location>
</feature>
<dbReference type="Proteomes" id="UP000813462">
    <property type="component" value="Unassembled WGS sequence"/>
</dbReference>
<dbReference type="InterPro" id="IPR007658">
    <property type="entry name" value="DUF594"/>
</dbReference>
<protein>
    <recommendedName>
        <fullName evidence="2">DUF4220 domain-containing protein</fullName>
    </recommendedName>
</protein>
<feature type="domain" description="DUF4220" evidence="2">
    <location>
        <begin position="329"/>
        <end position="404"/>
    </location>
</feature>
<gene>
    <name evidence="3" type="ORF">FEM48_Zijuj11G0135400</name>
</gene>
<evidence type="ECO:0000256" key="1">
    <source>
        <dbReference type="SAM" id="Phobius"/>
    </source>
</evidence>
<name>A0A978UJ80_ZIZJJ</name>
<feature type="domain" description="DUF4220" evidence="2">
    <location>
        <begin position="232"/>
        <end position="319"/>
    </location>
</feature>
<feature type="domain" description="DUF4220" evidence="2">
    <location>
        <begin position="432"/>
        <end position="501"/>
    </location>
</feature>
<evidence type="ECO:0000313" key="3">
    <source>
        <dbReference type="EMBL" id="KAH7514861.1"/>
    </source>
</evidence>
<dbReference type="InterPro" id="IPR025315">
    <property type="entry name" value="DUF4220"/>
</dbReference>
<sequence>MSTASLFLLKSKSFPDCTLKASSSSPSNLLELPISSDFSTSITSSAPSKICLSPLIVSAPVYNSLNLENASSTSVDVAYLPVILASQNLPDIKLDVVLSEPYLHNSNPSSRMVFLVLFSSFRQRSKNSFLQFLIWSTYLYADWIAAVTVRLITEVLTEPFHDPYHVNEDLYAFWASFLLLHLGGPDTITAFALEHNEFWLRHLFGLILQVFLVLFSSFRQRSKNSFLQFLIWSTYLYADWIAAVTVRLITEVLTEPFHDPYHVNEDLYAFWASFLLLHLGGPDTITAFALEHNEFWLRHLFGLILQVFLVLFSSFRQRSKNSFLQFLIWSTYLYADWIAAVTVRLITEVLTEPFHDPYHVNEDLYAFWASFLLLHLGGPDTITAFALEHNEFWLRHLFGLILQFENTVGDFEDPNAQPESEMVTECNFNLASKSNHMELLMVSYSLFKSFKGIILGYALSSKLVESSTKLFLHIKDPNVGFKLIEYQVSFMYDVFHTKATAYNMIDYCLDERWLWKLNLPDCVRVLVDNIKIMLFSSSTDNIEDLKRFIFKNGEKLHGKKIDWSWQFFGQHWMEFTDLDNEFRYTEEVLRLHLLSDHTKACNELIDYNEKEKDRSETVLSCACLRAQSRLEQENNYWKDLSDEWLLGLCFGALRNRPMLQAEQASKGGELLTFIWVLLHHLVEDEKLGGEEDS</sequence>
<dbReference type="PANTHER" id="PTHR31325">
    <property type="entry name" value="OS01G0798800 PROTEIN-RELATED"/>
    <property type="match status" value="1"/>
</dbReference>
<accession>A0A978UJ80</accession>
<dbReference type="EMBL" id="JAEACU010000011">
    <property type="protein sequence ID" value="KAH7514861.1"/>
    <property type="molecule type" value="Genomic_DNA"/>
</dbReference>
<dbReference type="Pfam" id="PF13968">
    <property type="entry name" value="DUF4220"/>
    <property type="match status" value="4"/>
</dbReference>
<organism evidence="3 4">
    <name type="scientific">Ziziphus jujuba var. spinosa</name>
    <dbReference type="NCBI Taxonomy" id="714518"/>
    <lineage>
        <taxon>Eukaryota</taxon>
        <taxon>Viridiplantae</taxon>
        <taxon>Streptophyta</taxon>
        <taxon>Embryophyta</taxon>
        <taxon>Tracheophyta</taxon>
        <taxon>Spermatophyta</taxon>
        <taxon>Magnoliopsida</taxon>
        <taxon>eudicotyledons</taxon>
        <taxon>Gunneridae</taxon>
        <taxon>Pentapetalae</taxon>
        <taxon>rosids</taxon>
        <taxon>fabids</taxon>
        <taxon>Rosales</taxon>
        <taxon>Rhamnaceae</taxon>
        <taxon>Paliureae</taxon>
        <taxon>Ziziphus</taxon>
    </lineage>
</organism>
<dbReference type="AlphaFoldDB" id="A0A978UJ80"/>
<proteinExistence type="predicted"/>
<evidence type="ECO:0000259" key="2">
    <source>
        <dbReference type="Pfam" id="PF13968"/>
    </source>
</evidence>
<feature type="transmembrane region" description="Helical" evidence="1">
    <location>
        <begin position="296"/>
        <end position="314"/>
    </location>
</feature>
<feature type="transmembrane region" description="Helical" evidence="1">
    <location>
        <begin position="269"/>
        <end position="290"/>
    </location>
</feature>
<evidence type="ECO:0000313" key="4">
    <source>
        <dbReference type="Proteomes" id="UP000813462"/>
    </source>
</evidence>
<keyword evidence="1" id="KW-0472">Membrane</keyword>
<feature type="transmembrane region" description="Helical" evidence="1">
    <location>
        <begin position="200"/>
        <end position="218"/>
    </location>
</feature>
<reference evidence="3" key="1">
    <citation type="journal article" date="2021" name="Front. Plant Sci.">
        <title>Chromosome-Scale Genome Assembly for Chinese Sour Jujube and Insights Into Its Genome Evolution and Domestication Signature.</title>
        <authorList>
            <person name="Shen L.-Y."/>
            <person name="Luo H."/>
            <person name="Wang X.-L."/>
            <person name="Wang X.-M."/>
            <person name="Qiu X.-J."/>
            <person name="Liu H."/>
            <person name="Zhou S.-S."/>
            <person name="Jia K.-H."/>
            <person name="Nie S."/>
            <person name="Bao Y.-T."/>
            <person name="Zhang R.-G."/>
            <person name="Yun Q.-Z."/>
            <person name="Chai Y.-H."/>
            <person name="Lu J.-Y."/>
            <person name="Li Y."/>
            <person name="Zhao S.-W."/>
            <person name="Mao J.-F."/>
            <person name="Jia S.-G."/>
            <person name="Mao Y.-M."/>
        </authorList>
    </citation>
    <scope>NUCLEOTIDE SEQUENCE</scope>
    <source>
        <strain evidence="3">AT0</strain>
        <tissue evidence="3">Leaf</tissue>
    </source>
</reference>
<dbReference type="Pfam" id="PF04578">
    <property type="entry name" value="DUF594"/>
    <property type="match status" value="1"/>
</dbReference>
<feature type="domain" description="DUF4220" evidence="2">
    <location>
        <begin position="135"/>
        <end position="222"/>
    </location>
</feature>
<comment type="caution">
    <text evidence="3">The sequence shown here is derived from an EMBL/GenBank/DDBJ whole genome shotgun (WGS) entry which is preliminary data.</text>
</comment>